<keyword evidence="3" id="KW-1185">Reference proteome</keyword>
<feature type="chain" id="PRO_5043752932" evidence="1">
    <location>
        <begin position="23"/>
        <end position="227"/>
    </location>
</feature>
<feature type="signal peptide" evidence="1">
    <location>
        <begin position="1"/>
        <end position="22"/>
    </location>
</feature>
<keyword evidence="1" id="KW-0732">Signal</keyword>
<proteinExistence type="predicted"/>
<reference evidence="2 3" key="1">
    <citation type="submission" date="2021-12" db="EMBL/GenBank/DDBJ databases">
        <title>High titer production of polyol ester of fatty acids by Rhodotorula paludigena BS15 towards product separation-free biomass refinery.</title>
        <authorList>
            <person name="Mano J."/>
            <person name="Ono H."/>
            <person name="Tanaka T."/>
            <person name="Naito K."/>
            <person name="Sushida H."/>
            <person name="Ike M."/>
            <person name="Tokuyasu K."/>
            <person name="Kitaoka M."/>
        </authorList>
    </citation>
    <scope>NUCLEOTIDE SEQUENCE [LARGE SCALE GENOMIC DNA]</scope>
    <source>
        <strain evidence="2 3">BS15</strain>
    </source>
</reference>
<gene>
    <name evidence="2" type="ORF">Rhopal_004873-T1</name>
</gene>
<dbReference type="AlphaFoldDB" id="A0AAV5GH05"/>
<protein>
    <submittedName>
        <fullName evidence="2">Uncharacterized protein</fullName>
    </submittedName>
</protein>
<evidence type="ECO:0000313" key="3">
    <source>
        <dbReference type="Proteomes" id="UP001342314"/>
    </source>
</evidence>
<sequence length="227" mass="23654">MSIKTFLLTLAVAALAFGPVNAAHTKGPASAALARRAAAAKALERRIVTAGKGVTPATGEYAYNTKFMSSKIAQTARRFRCGTAAVCERRAPPQVPNAVSVCYRGRCEFRCDDGFAPDPNSDLCIASASTCGATTCQVPDNGYATCNADGSCNVQCNEPYTLASSLPGNQGTFACIDLSGDAQNCGALNNCPPNGVLRRADNTEFPFYCYTGESSLCRGDTACNVSA</sequence>
<evidence type="ECO:0000256" key="1">
    <source>
        <dbReference type="SAM" id="SignalP"/>
    </source>
</evidence>
<evidence type="ECO:0000313" key="2">
    <source>
        <dbReference type="EMBL" id="GJN91850.1"/>
    </source>
</evidence>
<dbReference type="EMBL" id="BQKY01000009">
    <property type="protein sequence ID" value="GJN91850.1"/>
    <property type="molecule type" value="Genomic_DNA"/>
</dbReference>
<name>A0AAV5GH05_9BASI</name>
<accession>A0AAV5GH05</accession>
<dbReference type="Proteomes" id="UP001342314">
    <property type="component" value="Unassembled WGS sequence"/>
</dbReference>
<comment type="caution">
    <text evidence="2">The sequence shown here is derived from an EMBL/GenBank/DDBJ whole genome shotgun (WGS) entry which is preliminary data.</text>
</comment>
<organism evidence="2 3">
    <name type="scientific">Rhodotorula paludigena</name>
    <dbReference type="NCBI Taxonomy" id="86838"/>
    <lineage>
        <taxon>Eukaryota</taxon>
        <taxon>Fungi</taxon>
        <taxon>Dikarya</taxon>
        <taxon>Basidiomycota</taxon>
        <taxon>Pucciniomycotina</taxon>
        <taxon>Microbotryomycetes</taxon>
        <taxon>Sporidiobolales</taxon>
        <taxon>Sporidiobolaceae</taxon>
        <taxon>Rhodotorula</taxon>
    </lineage>
</organism>